<dbReference type="EMBL" id="JAMYPJ010000030">
    <property type="protein sequence ID" value="MER8935299.1"/>
    <property type="molecule type" value="Genomic_DNA"/>
</dbReference>
<dbReference type="InterPro" id="IPR001830">
    <property type="entry name" value="Glyco_trans_20"/>
</dbReference>
<sequence>MDALNNANSPRRNLTWQTGAVHELIAFEQPLRDLPQEREQQAEVGPSRPVVSAADQRFNTAAQQPHRSLIAISNRGATVNSDQPKTGGLSAALECVVERSGAVWVGFSEHLGDGDKQQVPLVQRGKGQIGWLDGPAADYSRYYQGFANSILWPALHSLPDRISGSEEDYKSYRDVNAFMARAVSELGDNAVYWVHDYHFLPLGADLHRLGIDRPIGHFLHTPWPESDMMERVPNSGELMKCMLEYDLLGFQTDRDVSNFLACVQSHLGLESKNGVVFSDHGQTQCQNFPIGIDPKQFEQCAADSLEAQKAYISQLKLGGAKLVIGVDRLDYTKGIDNRIKAFDLLAVEPQRVSLLQIATPSRGDIQAYSEYRRDVERLVNQVNNRHGTDEWMPIIYENRSFTQAEIAGLYRAARVCVVTPLRDGMNLVAKEYIAAQDPSDPGVLVLSKFAGAAEDFGEDALLVNPRLSDEIATAISRAASMPREERIQRWRRMMDKLEAYTIHHWSADFVRQLDSSRDTVPADHFHYVGLGWISEAQMPSYRTEPELHTALTRALDKNWVLPIV</sequence>
<dbReference type="Proteomes" id="UP001464387">
    <property type="component" value="Unassembled WGS sequence"/>
</dbReference>
<dbReference type="CDD" id="cd03788">
    <property type="entry name" value="GT20_TPS"/>
    <property type="match status" value="1"/>
</dbReference>
<name>A0ABV1YJH4_9HYPH</name>
<gene>
    <name evidence="2" type="ORF">NKI33_20310</name>
</gene>
<dbReference type="RefSeq" id="WP_352657501.1">
    <property type="nucleotide sequence ID" value="NZ_JAMYMY010000033.1"/>
</dbReference>
<evidence type="ECO:0000313" key="2">
    <source>
        <dbReference type="EMBL" id="MER8935299.1"/>
    </source>
</evidence>
<dbReference type="Gene3D" id="3.40.50.2000">
    <property type="entry name" value="Glycogen Phosphorylase B"/>
    <property type="match status" value="2"/>
</dbReference>
<accession>A0ABV1YJH4</accession>
<comment type="caution">
    <text evidence="2">The sequence shown here is derived from an EMBL/GenBank/DDBJ whole genome shotgun (WGS) entry which is preliminary data.</text>
</comment>
<protein>
    <submittedName>
        <fullName evidence="2">Trehalose-6-phosphate synthase</fullName>
    </submittedName>
</protein>
<proteinExistence type="inferred from homology"/>
<keyword evidence="3" id="KW-1185">Reference proteome</keyword>
<dbReference type="PANTHER" id="PTHR10788">
    <property type="entry name" value="TREHALOSE-6-PHOSPHATE SYNTHASE"/>
    <property type="match status" value="1"/>
</dbReference>
<organism evidence="2 3">
    <name type="scientific">Mesorhizobium opportunistum</name>
    <dbReference type="NCBI Taxonomy" id="593909"/>
    <lineage>
        <taxon>Bacteria</taxon>
        <taxon>Pseudomonadati</taxon>
        <taxon>Pseudomonadota</taxon>
        <taxon>Alphaproteobacteria</taxon>
        <taxon>Hyphomicrobiales</taxon>
        <taxon>Phyllobacteriaceae</taxon>
        <taxon>Mesorhizobium</taxon>
    </lineage>
</organism>
<dbReference type="Pfam" id="PF00982">
    <property type="entry name" value="Glyco_transf_20"/>
    <property type="match status" value="1"/>
</dbReference>
<reference evidence="2 3" key="1">
    <citation type="journal article" date="2024" name="Proc. Natl. Acad. Sci. U.S.A.">
        <title>The evolutionary genomics of adaptation to stress in wild rhizobium bacteria.</title>
        <authorList>
            <person name="Kehlet-Delgado H."/>
            <person name="Montoya A.P."/>
            <person name="Jensen K.T."/>
            <person name="Wendlandt C.E."/>
            <person name="Dexheimer C."/>
            <person name="Roberts M."/>
            <person name="Torres Martinez L."/>
            <person name="Friesen M.L."/>
            <person name="Griffitts J.S."/>
            <person name="Porter S.S."/>
        </authorList>
    </citation>
    <scope>NUCLEOTIDE SEQUENCE [LARGE SCALE GENOMIC DNA]</scope>
    <source>
        <strain evidence="2 3">M0729</strain>
    </source>
</reference>
<evidence type="ECO:0000256" key="1">
    <source>
        <dbReference type="ARBA" id="ARBA00008799"/>
    </source>
</evidence>
<dbReference type="SUPFAM" id="SSF53756">
    <property type="entry name" value="UDP-Glycosyltransferase/glycogen phosphorylase"/>
    <property type="match status" value="1"/>
</dbReference>
<comment type="similarity">
    <text evidence="1">Belongs to the glycosyltransferase 20 family.</text>
</comment>
<dbReference type="PANTHER" id="PTHR10788:SF106">
    <property type="entry name" value="BCDNA.GH08860"/>
    <property type="match status" value="1"/>
</dbReference>
<evidence type="ECO:0000313" key="3">
    <source>
        <dbReference type="Proteomes" id="UP001464387"/>
    </source>
</evidence>